<evidence type="ECO:0000313" key="3">
    <source>
        <dbReference type="Proteomes" id="UP001194468"/>
    </source>
</evidence>
<sequence>MLVQEWIKLWNQSLYPPMIHPQAIEDDLIPLSKPVRTKYGELGDSLTIVKGMAAC</sequence>
<proteinExistence type="predicted"/>
<keyword evidence="3" id="KW-1185">Reference proteome</keyword>
<reference evidence="1" key="2">
    <citation type="journal article" date="2020" name="Nat. Commun.">
        <title>Large-scale genome sequencing of mycorrhizal fungi provides insights into the early evolution of symbiotic traits.</title>
        <authorList>
            <person name="Miyauchi S."/>
            <person name="Kiss E."/>
            <person name="Kuo A."/>
            <person name="Drula E."/>
            <person name="Kohler A."/>
            <person name="Sanchez-Garcia M."/>
            <person name="Morin E."/>
            <person name="Andreopoulos B."/>
            <person name="Barry K.W."/>
            <person name="Bonito G."/>
            <person name="Buee M."/>
            <person name="Carver A."/>
            <person name="Chen C."/>
            <person name="Cichocki N."/>
            <person name="Clum A."/>
            <person name="Culley D."/>
            <person name="Crous P.W."/>
            <person name="Fauchery L."/>
            <person name="Girlanda M."/>
            <person name="Hayes R.D."/>
            <person name="Keri Z."/>
            <person name="LaButti K."/>
            <person name="Lipzen A."/>
            <person name="Lombard V."/>
            <person name="Magnuson J."/>
            <person name="Maillard F."/>
            <person name="Murat C."/>
            <person name="Nolan M."/>
            <person name="Ohm R.A."/>
            <person name="Pangilinan J."/>
            <person name="Pereira M.F."/>
            <person name="Perotto S."/>
            <person name="Peter M."/>
            <person name="Pfister S."/>
            <person name="Riley R."/>
            <person name="Sitrit Y."/>
            <person name="Stielow J.B."/>
            <person name="Szollosi G."/>
            <person name="Zifcakova L."/>
            <person name="Stursova M."/>
            <person name="Spatafora J.W."/>
            <person name="Tedersoo L."/>
            <person name="Vaario L.M."/>
            <person name="Yamada A."/>
            <person name="Yan M."/>
            <person name="Wang P."/>
            <person name="Xu J."/>
            <person name="Bruns T."/>
            <person name="Baldrian P."/>
            <person name="Vilgalys R."/>
            <person name="Dunand C."/>
            <person name="Henrissat B."/>
            <person name="Grigoriev I.V."/>
            <person name="Hibbett D."/>
            <person name="Nagy L.G."/>
            <person name="Martin F.M."/>
        </authorList>
    </citation>
    <scope>NUCLEOTIDE SEQUENCE</scope>
    <source>
        <strain evidence="1">BED1</strain>
    </source>
</reference>
<organism evidence="1 3">
    <name type="scientific">Boletus edulis BED1</name>
    <dbReference type="NCBI Taxonomy" id="1328754"/>
    <lineage>
        <taxon>Eukaryota</taxon>
        <taxon>Fungi</taxon>
        <taxon>Dikarya</taxon>
        <taxon>Basidiomycota</taxon>
        <taxon>Agaricomycotina</taxon>
        <taxon>Agaricomycetes</taxon>
        <taxon>Agaricomycetidae</taxon>
        <taxon>Boletales</taxon>
        <taxon>Boletineae</taxon>
        <taxon>Boletaceae</taxon>
        <taxon>Boletoideae</taxon>
        <taxon>Boletus</taxon>
    </lineage>
</organism>
<dbReference type="AlphaFoldDB" id="A0AAD4BE79"/>
<accession>A0AAD4BE79</accession>
<evidence type="ECO:0000313" key="2">
    <source>
        <dbReference type="EMBL" id="KAF8432255.1"/>
    </source>
</evidence>
<comment type="caution">
    <text evidence="1">The sequence shown here is derived from an EMBL/GenBank/DDBJ whole genome shotgun (WGS) entry which is preliminary data.</text>
</comment>
<name>A0AAD4BE79_BOLED</name>
<dbReference type="Proteomes" id="UP001194468">
    <property type="component" value="Unassembled WGS sequence"/>
</dbReference>
<protein>
    <submittedName>
        <fullName evidence="1">Uncharacterized protein</fullName>
    </submittedName>
</protein>
<gene>
    <name evidence="2" type="ORF">L210DRAFT_3558888</name>
    <name evidence="1" type="ORF">L210DRAFT_3572314</name>
</gene>
<dbReference type="EMBL" id="WHUW01000042">
    <property type="protein sequence ID" value="KAF8432255.1"/>
    <property type="molecule type" value="Genomic_DNA"/>
</dbReference>
<dbReference type="EMBL" id="WHUW01000134">
    <property type="protein sequence ID" value="KAF8421906.1"/>
    <property type="molecule type" value="Genomic_DNA"/>
</dbReference>
<evidence type="ECO:0000313" key="1">
    <source>
        <dbReference type="EMBL" id="KAF8421906.1"/>
    </source>
</evidence>
<reference evidence="1" key="1">
    <citation type="submission" date="2019-10" db="EMBL/GenBank/DDBJ databases">
        <authorList>
            <consortium name="DOE Joint Genome Institute"/>
            <person name="Kuo A."/>
            <person name="Miyauchi S."/>
            <person name="Kiss E."/>
            <person name="Drula E."/>
            <person name="Kohler A."/>
            <person name="Sanchez-Garcia M."/>
            <person name="Andreopoulos B."/>
            <person name="Barry K.W."/>
            <person name="Bonito G."/>
            <person name="Buee M."/>
            <person name="Carver A."/>
            <person name="Chen C."/>
            <person name="Cichocki N."/>
            <person name="Clum A."/>
            <person name="Culley D."/>
            <person name="Crous P.W."/>
            <person name="Fauchery L."/>
            <person name="Girlanda M."/>
            <person name="Hayes R."/>
            <person name="Keri Z."/>
            <person name="LaButti K."/>
            <person name="Lipzen A."/>
            <person name="Lombard V."/>
            <person name="Magnuson J."/>
            <person name="Maillard F."/>
            <person name="Morin E."/>
            <person name="Murat C."/>
            <person name="Nolan M."/>
            <person name="Ohm R."/>
            <person name="Pangilinan J."/>
            <person name="Pereira M."/>
            <person name="Perotto S."/>
            <person name="Peter M."/>
            <person name="Riley R."/>
            <person name="Sitrit Y."/>
            <person name="Stielow B."/>
            <person name="Szollosi G."/>
            <person name="Zifcakova L."/>
            <person name="Stursova M."/>
            <person name="Spatafora J.W."/>
            <person name="Tedersoo L."/>
            <person name="Vaario L.-M."/>
            <person name="Yamada A."/>
            <person name="Yan M."/>
            <person name="Wang P."/>
            <person name="Xu J."/>
            <person name="Bruns T."/>
            <person name="Baldrian P."/>
            <person name="Vilgalys R."/>
            <person name="Henrissat B."/>
            <person name="Grigoriev I.V."/>
            <person name="Hibbett D."/>
            <person name="Nagy L.G."/>
            <person name="Martin F.M."/>
        </authorList>
    </citation>
    <scope>NUCLEOTIDE SEQUENCE</scope>
    <source>
        <strain evidence="1">BED1</strain>
    </source>
</reference>